<dbReference type="NCBIfam" id="NF040896">
    <property type="entry name" value="SP_0009_fam"/>
    <property type="match status" value="1"/>
</dbReference>
<dbReference type="RefSeq" id="WP_006738850.1">
    <property type="nucleotide sequence ID" value="NZ_AEUZ02000001.1"/>
</dbReference>
<proteinExistence type="predicted"/>
<evidence type="ECO:0000313" key="3">
    <source>
        <dbReference type="Proteomes" id="UP000005388"/>
    </source>
</evidence>
<dbReference type="Proteomes" id="UP000005388">
    <property type="component" value="Unassembled WGS sequence"/>
</dbReference>
<feature type="coiled-coil region" evidence="1">
    <location>
        <begin position="12"/>
        <end position="39"/>
    </location>
</feature>
<evidence type="ECO:0000256" key="1">
    <source>
        <dbReference type="SAM" id="Coils"/>
    </source>
</evidence>
<accession>G5KGB3</accession>
<sequence length="39" mass="4686">MEDLIKTIETFLAYSDEKLEELSEKNQRLRENDGKENQK</sequence>
<dbReference type="EMBL" id="AEUZ02000001">
    <property type="protein sequence ID" value="EHJ56079.1"/>
    <property type="molecule type" value="Genomic_DNA"/>
</dbReference>
<dbReference type="AlphaFoldDB" id="G5KGB3"/>
<protein>
    <recommendedName>
        <fullName evidence="4">Extracellular protein</fullName>
    </recommendedName>
</protein>
<keyword evidence="3" id="KW-1185">Reference proteome</keyword>
<gene>
    <name evidence="2" type="ORF">STRUR_0008</name>
</gene>
<dbReference type="InterPro" id="IPR049819">
    <property type="entry name" value="SP_0009-like"/>
</dbReference>
<reference evidence="2 3" key="1">
    <citation type="journal article" date="2014" name="Int. J. Syst. Evol. Microbiol.">
        <title>Phylogenomics and the dynamic genome evolution of the genus Streptococcus.</title>
        <authorList>
            <consortium name="The Broad Institute Genome Sequencing Platform"/>
            <person name="Richards V.P."/>
            <person name="Palmer S.R."/>
            <person name="Pavinski Bitar P.D."/>
            <person name="Qin X."/>
            <person name="Weinstock G.M."/>
            <person name="Highlander S.K."/>
            <person name="Town C.D."/>
            <person name="Burne R.A."/>
            <person name="Stanhope M.J."/>
        </authorList>
    </citation>
    <scope>NUCLEOTIDE SEQUENCE [LARGE SCALE GENOMIC DNA]</scope>
    <source>
        <strain evidence="2 3">2285-97</strain>
    </source>
</reference>
<organism evidence="2 3">
    <name type="scientific">Streptococcus urinalis 2285-97</name>
    <dbReference type="NCBI Taxonomy" id="764291"/>
    <lineage>
        <taxon>Bacteria</taxon>
        <taxon>Bacillati</taxon>
        <taxon>Bacillota</taxon>
        <taxon>Bacilli</taxon>
        <taxon>Lactobacillales</taxon>
        <taxon>Streptococcaceae</taxon>
        <taxon>Streptococcus</taxon>
    </lineage>
</organism>
<name>G5KGB3_9STRE</name>
<evidence type="ECO:0000313" key="2">
    <source>
        <dbReference type="EMBL" id="EHJ56079.1"/>
    </source>
</evidence>
<keyword evidence="1" id="KW-0175">Coiled coil</keyword>
<evidence type="ECO:0008006" key="4">
    <source>
        <dbReference type="Google" id="ProtNLM"/>
    </source>
</evidence>
<comment type="caution">
    <text evidence="2">The sequence shown here is derived from an EMBL/GenBank/DDBJ whole genome shotgun (WGS) entry which is preliminary data.</text>
</comment>